<dbReference type="PANTHER" id="PTHR10962:SF7">
    <property type="entry name" value="INTEGRAL MEMBRANE PROTEIN 2A"/>
    <property type="match status" value="1"/>
</dbReference>
<evidence type="ECO:0000313" key="11">
    <source>
        <dbReference type="Ensembl" id="ENSRBIP00000005777.1"/>
    </source>
</evidence>
<keyword evidence="6" id="KW-0472">Membrane</keyword>
<evidence type="ECO:0000256" key="5">
    <source>
        <dbReference type="ARBA" id="ARBA00022989"/>
    </source>
</evidence>
<evidence type="ECO:0000313" key="12">
    <source>
        <dbReference type="Proteomes" id="UP000233180"/>
    </source>
</evidence>
<keyword evidence="3" id="KW-0812">Transmembrane</keyword>
<dbReference type="Ensembl" id="ENSRBIT00000027635.1">
    <property type="protein sequence ID" value="ENSRBIP00000005777.1"/>
    <property type="gene ID" value="ENSRBIG00000025055.1"/>
</dbReference>
<reference evidence="11" key="3">
    <citation type="submission" date="2025-09" db="UniProtKB">
        <authorList>
            <consortium name="Ensembl"/>
        </authorList>
    </citation>
    <scope>IDENTIFICATION</scope>
</reference>
<dbReference type="InterPro" id="IPR007084">
    <property type="entry name" value="BRICHOS_dom"/>
</dbReference>
<evidence type="ECO:0000256" key="3">
    <source>
        <dbReference type="ARBA" id="ARBA00022692"/>
    </source>
</evidence>
<keyword evidence="12" id="KW-1185">Reference proteome</keyword>
<sequence>MVKIAFNTPTAVQKEEARQDVEALLSRTVRTQILTGKSGRYLPQTYVVREDLVAVEEIRDVSNLGIFIYQLCNNRKSFRLRRRDLLLGFNKRAIDKCWKIRHFPNEFIVETKICQE</sequence>
<evidence type="ECO:0000256" key="6">
    <source>
        <dbReference type="ARBA" id="ARBA00023136"/>
    </source>
</evidence>
<evidence type="ECO:0000256" key="7">
    <source>
        <dbReference type="ARBA" id="ARBA00023157"/>
    </source>
</evidence>
<reference evidence="11" key="2">
    <citation type="submission" date="2025-08" db="UniProtKB">
        <authorList>
            <consortium name="Ensembl"/>
        </authorList>
    </citation>
    <scope>IDENTIFICATION</scope>
</reference>
<dbReference type="GO" id="GO:0001540">
    <property type="term" value="F:amyloid-beta binding"/>
    <property type="evidence" value="ECO:0007669"/>
    <property type="project" value="TreeGrafter"/>
</dbReference>
<evidence type="ECO:0000256" key="9">
    <source>
        <dbReference type="RuleBase" id="RU367061"/>
    </source>
</evidence>
<dbReference type="GO" id="GO:0070062">
    <property type="term" value="C:extracellular exosome"/>
    <property type="evidence" value="ECO:0007669"/>
    <property type="project" value="TreeGrafter"/>
</dbReference>
<dbReference type="PANTHER" id="PTHR10962">
    <property type="entry name" value="INTEGRAL TRANSMEMBRANE PROTEIN 2"/>
    <property type="match status" value="1"/>
</dbReference>
<dbReference type="PROSITE" id="PS50869">
    <property type="entry name" value="BRICHOS"/>
    <property type="match status" value="1"/>
</dbReference>
<comment type="subcellular location">
    <subcellularLocation>
        <location evidence="1 9">Membrane</location>
        <topology evidence="1 9">Single-pass type II membrane protein</topology>
    </subcellularLocation>
</comment>
<feature type="domain" description="BRICHOS" evidence="10">
    <location>
        <begin position="1"/>
        <end position="80"/>
    </location>
</feature>
<evidence type="ECO:0000256" key="8">
    <source>
        <dbReference type="ARBA" id="ARBA00023180"/>
    </source>
</evidence>
<reference evidence="11 12" key="1">
    <citation type="submission" date="2016-06" db="EMBL/GenBank/DDBJ databases">
        <title>Genome of Rhinopithecus bieti.</title>
        <authorList>
            <person name="Wu"/>
            <person name="C.-I. and Zhang"/>
            <person name="Y."/>
        </authorList>
    </citation>
    <scope>NUCLEOTIDE SEQUENCE</scope>
</reference>
<keyword evidence="4 9" id="KW-0735">Signal-anchor</keyword>
<dbReference type="InterPro" id="IPR040145">
    <property type="entry name" value="ITM2"/>
</dbReference>
<dbReference type="GO" id="GO:0005794">
    <property type="term" value="C:Golgi apparatus"/>
    <property type="evidence" value="ECO:0007669"/>
    <property type="project" value="TreeGrafter"/>
</dbReference>
<keyword evidence="7" id="KW-1015">Disulfide bond</keyword>
<evidence type="ECO:0000256" key="2">
    <source>
        <dbReference type="ARBA" id="ARBA00006794"/>
    </source>
</evidence>
<organism evidence="11 12">
    <name type="scientific">Rhinopithecus bieti</name>
    <name type="common">Black snub-nosed monkey</name>
    <name type="synonym">Pygathrix bieti</name>
    <dbReference type="NCBI Taxonomy" id="61621"/>
    <lineage>
        <taxon>Eukaryota</taxon>
        <taxon>Metazoa</taxon>
        <taxon>Chordata</taxon>
        <taxon>Craniata</taxon>
        <taxon>Vertebrata</taxon>
        <taxon>Euteleostomi</taxon>
        <taxon>Mammalia</taxon>
        <taxon>Eutheria</taxon>
        <taxon>Euarchontoglires</taxon>
        <taxon>Primates</taxon>
        <taxon>Haplorrhini</taxon>
        <taxon>Catarrhini</taxon>
        <taxon>Cercopithecidae</taxon>
        <taxon>Colobinae</taxon>
        <taxon>Rhinopithecus</taxon>
    </lineage>
</organism>
<evidence type="ECO:0000256" key="4">
    <source>
        <dbReference type="ARBA" id="ARBA00022968"/>
    </source>
</evidence>
<keyword evidence="8" id="KW-0325">Glycoprotein</keyword>
<comment type="similarity">
    <text evidence="2 9">Belongs to the ITM2 family.</text>
</comment>
<evidence type="ECO:0000256" key="1">
    <source>
        <dbReference type="ARBA" id="ARBA00004606"/>
    </source>
</evidence>
<protein>
    <recommendedName>
        <fullName evidence="9">Integral membrane protein 2</fullName>
    </recommendedName>
</protein>
<keyword evidence="5" id="KW-1133">Transmembrane helix</keyword>
<proteinExistence type="inferred from homology"/>
<dbReference type="GO" id="GO:0042985">
    <property type="term" value="P:negative regulation of amyloid precursor protein biosynthetic process"/>
    <property type="evidence" value="ECO:0007669"/>
    <property type="project" value="TreeGrafter"/>
</dbReference>
<evidence type="ECO:0000259" key="10">
    <source>
        <dbReference type="PROSITE" id="PS50869"/>
    </source>
</evidence>
<accession>A0A2K6K3E6</accession>
<keyword evidence="9" id="KW-1003">Cell membrane</keyword>
<name>A0A2K6K3E6_RHIBE</name>
<dbReference type="Proteomes" id="UP000233180">
    <property type="component" value="Unassembled WGS sequence"/>
</dbReference>
<dbReference type="AlphaFoldDB" id="A0A2K6K3E6"/>
<dbReference type="GeneTree" id="ENSGT00950000183115"/>
<dbReference type="GO" id="GO:0005886">
    <property type="term" value="C:plasma membrane"/>
    <property type="evidence" value="ECO:0007669"/>
    <property type="project" value="UniProtKB-UniRule"/>
</dbReference>